<dbReference type="EMBL" id="WWBZ02000011">
    <property type="protein sequence ID" value="KAF4311158.1"/>
    <property type="molecule type" value="Genomic_DNA"/>
</dbReference>
<proteinExistence type="predicted"/>
<reference evidence="2" key="1">
    <citation type="submission" date="2020-04" db="EMBL/GenBank/DDBJ databases">
        <title>Genome Assembly and Annotation of Botryosphaeria dothidea sdau 11-99, a Latent Pathogen of Apple Fruit Ring Rot in China.</title>
        <authorList>
            <person name="Yu C."/>
            <person name="Diao Y."/>
            <person name="Lu Q."/>
            <person name="Zhao J."/>
            <person name="Cui S."/>
            <person name="Peng C."/>
            <person name="He B."/>
            <person name="Liu H."/>
        </authorList>
    </citation>
    <scope>NUCLEOTIDE SEQUENCE [LARGE SCALE GENOMIC DNA]</scope>
    <source>
        <strain evidence="2">Sdau11-99</strain>
    </source>
</reference>
<gene>
    <name evidence="2" type="ORF">GTA08_BOTSDO13369</name>
</gene>
<organism evidence="2 3">
    <name type="scientific">Botryosphaeria dothidea</name>
    <dbReference type="NCBI Taxonomy" id="55169"/>
    <lineage>
        <taxon>Eukaryota</taxon>
        <taxon>Fungi</taxon>
        <taxon>Dikarya</taxon>
        <taxon>Ascomycota</taxon>
        <taxon>Pezizomycotina</taxon>
        <taxon>Dothideomycetes</taxon>
        <taxon>Dothideomycetes incertae sedis</taxon>
        <taxon>Botryosphaeriales</taxon>
        <taxon>Botryosphaeriaceae</taxon>
        <taxon>Botryosphaeria</taxon>
    </lineage>
</organism>
<dbReference type="AlphaFoldDB" id="A0A8H4N8H7"/>
<dbReference type="Proteomes" id="UP000572817">
    <property type="component" value="Unassembled WGS sequence"/>
</dbReference>
<evidence type="ECO:0000313" key="3">
    <source>
        <dbReference type="Proteomes" id="UP000572817"/>
    </source>
</evidence>
<protein>
    <submittedName>
        <fullName evidence="2">Uncharacterized protein</fullName>
    </submittedName>
</protein>
<sequence length="376" mass="42710">MKYGPEGVYRNLIRNENFKVWFPFAQLSPKDQLMIIQLILMLACLGYGESAQEWIAKLFGLSRSFGNDDVIRDLALSGLENADEGGHKKDKSGGERSEKKTSQTISALWDLENELFRSEIMEEWIKPHGKGRELTKILMGLMDEESGRDRLKSRNLLGGLDDIRDQKQAKQKRYKHVWDYAKKHWHNAPVTGKRQELPEHTELRSLMSAYEAGRAAVGRSSPGSPCSVMECIELNPEFTSRVLDVHDPTGIEEERHGHSQLHNIAAVKERRPGPQLHKHEDESNVWKDITLDQACNTPYSDGSDSNQTATDSELMEDIMSASLPPRDFFDPVQEPLTMEEQLHTWKPSNEHDHSLEVLPSEGIDSSYSTGLLLCLF</sequence>
<feature type="compositionally biased region" description="Basic and acidic residues" evidence="1">
    <location>
        <begin position="84"/>
        <end position="101"/>
    </location>
</feature>
<comment type="caution">
    <text evidence="2">The sequence shown here is derived from an EMBL/GenBank/DDBJ whole genome shotgun (WGS) entry which is preliminary data.</text>
</comment>
<evidence type="ECO:0000313" key="2">
    <source>
        <dbReference type="EMBL" id="KAF4311158.1"/>
    </source>
</evidence>
<name>A0A8H4N8H7_9PEZI</name>
<accession>A0A8H4N8H7</accession>
<keyword evidence="3" id="KW-1185">Reference proteome</keyword>
<feature type="region of interest" description="Disordered" evidence="1">
    <location>
        <begin position="82"/>
        <end position="102"/>
    </location>
</feature>
<evidence type="ECO:0000256" key="1">
    <source>
        <dbReference type="SAM" id="MobiDB-lite"/>
    </source>
</evidence>